<dbReference type="STRING" id="105984.A0A427XKY7"/>
<dbReference type="InterPro" id="IPR050585">
    <property type="entry name" value="Xaa-Pro_dipeptidyl-ppase/CocE"/>
</dbReference>
<dbReference type="InterPro" id="IPR013736">
    <property type="entry name" value="Xaa-Pro_dipept_C"/>
</dbReference>
<dbReference type="Gene3D" id="3.40.50.1820">
    <property type="entry name" value="alpha/beta hydrolase"/>
    <property type="match status" value="1"/>
</dbReference>
<dbReference type="InterPro" id="IPR000383">
    <property type="entry name" value="Xaa-Pro-like_dom"/>
</dbReference>
<dbReference type="InterPro" id="IPR029058">
    <property type="entry name" value="AB_hydrolase_fold"/>
</dbReference>
<dbReference type="Pfam" id="PF02129">
    <property type="entry name" value="Peptidase_S15"/>
    <property type="match status" value="1"/>
</dbReference>
<organism evidence="3 4">
    <name type="scientific">Apiotrichum porosum</name>
    <dbReference type="NCBI Taxonomy" id="105984"/>
    <lineage>
        <taxon>Eukaryota</taxon>
        <taxon>Fungi</taxon>
        <taxon>Dikarya</taxon>
        <taxon>Basidiomycota</taxon>
        <taxon>Agaricomycotina</taxon>
        <taxon>Tremellomycetes</taxon>
        <taxon>Trichosporonales</taxon>
        <taxon>Trichosporonaceae</taxon>
        <taxon>Apiotrichum</taxon>
    </lineage>
</organism>
<dbReference type="InterPro" id="IPR005674">
    <property type="entry name" value="CocE/Ser_esterase"/>
</dbReference>
<dbReference type="EMBL" id="RSCE01000010">
    <property type="protein sequence ID" value="RSH79541.1"/>
    <property type="molecule type" value="Genomic_DNA"/>
</dbReference>
<protein>
    <recommendedName>
        <fullName evidence="2">Xaa-Pro dipeptidyl-peptidase C-terminal domain-containing protein</fullName>
    </recommendedName>
</protein>
<dbReference type="Gene3D" id="1.10.3020.20">
    <property type="match status" value="1"/>
</dbReference>
<dbReference type="OrthoDB" id="2578740at2759"/>
<evidence type="ECO:0000313" key="3">
    <source>
        <dbReference type="EMBL" id="RSH79541.1"/>
    </source>
</evidence>
<dbReference type="InterPro" id="IPR008979">
    <property type="entry name" value="Galactose-bd-like_sf"/>
</dbReference>
<dbReference type="GO" id="GO:0008239">
    <property type="term" value="F:dipeptidyl-peptidase activity"/>
    <property type="evidence" value="ECO:0007669"/>
    <property type="project" value="InterPro"/>
</dbReference>
<accession>A0A427XKY7</accession>
<dbReference type="PANTHER" id="PTHR43056:SF10">
    <property type="entry name" value="COCE_NOND FAMILY, PUTATIVE (AFU_ORTHOLOGUE AFUA_7G00600)-RELATED"/>
    <property type="match status" value="1"/>
</dbReference>
<comment type="caution">
    <text evidence="3">The sequence shown here is derived from an EMBL/GenBank/DDBJ whole genome shotgun (WGS) entry which is preliminary data.</text>
</comment>
<evidence type="ECO:0000313" key="4">
    <source>
        <dbReference type="Proteomes" id="UP000279236"/>
    </source>
</evidence>
<evidence type="ECO:0000259" key="2">
    <source>
        <dbReference type="SMART" id="SM00939"/>
    </source>
</evidence>
<dbReference type="NCBIfam" id="TIGR00976">
    <property type="entry name" value="CocE_NonD"/>
    <property type="match status" value="1"/>
</dbReference>
<dbReference type="SMART" id="SM00939">
    <property type="entry name" value="PepX_C"/>
    <property type="match status" value="1"/>
</dbReference>
<gene>
    <name evidence="3" type="ORF">EHS24_001593</name>
</gene>
<dbReference type="AlphaFoldDB" id="A0A427XKY7"/>
<keyword evidence="1" id="KW-0378">Hydrolase</keyword>
<evidence type="ECO:0000256" key="1">
    <source>
        <dbReference type="ARBA" id="ARBA00022801"/>
    </source>
</evidence>
<dbReference type="SUPFAM" id="SSF49785">
    <property type="entry name" value="Galactose-binding domain-like"/>
    <property type="match status" value="1"/>
</dbReference>
<dbReference type="RefSeq" id="XP_028474688.1">
    <property type="nucleotide sequence ID" value="XM_028617381.1"/>
</dbReference>
<keyword evidence="4" id="KW-1185">Reference proteome</keyword>
<dbReference type="GeneID" id="39586136"/>
<dbReference type="Gene3D" id="2.60.120.260">
    <property type="entry name" value="Galactose-binding domain-like"/>
    <property type="match status" value="1"/>
</dbReference>
<dbReference type="Proteomes" id="UP000279236">
    <property type="component" value="Unassembled WGS sequence"/>
</dbReference>
<dbReference type="SUPFAM" id="SSF53474">
    <property type="entry name" value="alpha/beta-Hydrolases"/>
    <property type="match status" value="1"/>
</dbReference>
<sequence length="582" mass="65026">MIATAPEPIAYLPIKKPEIGYNGYQPLNPHSEYLKKGDRPHGARPIDCDIIIDHDVEIVVRDGSKLYCDVYRPANPKGPVPAILSYSPLPVTPWECGVTHEDISGLEKFEGVDPARWCARDFAVVSVDARGSGHSDGYACLMGQQEAEDGYDSVEAIAKLPWCNGKVGLAGNSHLAIIQWFIAAQQPPSLAAIAPWEGLGDLYREQFVRGGIFNPSNFLLIKDMTYRGPNGIEDIPEMYRRTDNGVINDYWMDKRPDMKAVKVPVYVTASEHSTLHTMGGVRAKIELPNQEDVWFRSSSWQEWHDLWAIHETNEELMDFFDYFLKGKENGWRNTPKVRLSLLRFGKNEPLDGIEAPDYPLPDTDYKTWYMGPDSKLFATNQDNQSVVTYNSEDDSSVASFRLTFDKRTILAGLPRAILYLACDDYEDMCVSVQLNKLDTEGNRMVHLTIPFARTPVTDPNDAPQSGVVRHDGPVGLLRASHRHIDHSRSIHPQYPFHPHDRYEPIPKGDIVKLEVGIWAMGILYEAGESIEVVVSGNNPNSPELRQTGAMSFASGTNKGTHKLHIGGDTPSCVILPFVNLGV</sequence>
<proteinExistence type="predicted"/>
<dbReference type="PANTHER" id="PTHR43056">
    <property type="entry name" value="PEPTIDASE S9 PROLYL OLIGOPEPTIDASE"/>
    <property type="match status" value="1"/>
</dbReference>
<name>A0A427XKY7_9TREE</name>
<feature type="domain" description="Xaa-Pro dipeptidyl-peptidase C-terminal" evidence="2">
    <location>
        <begin position="317"/>
        <end position="574"/>
    </location>
</feature>
<reference evidence="3 4" key="1">
    <citation type="submission" date="2018-11" db="EMBL/GenBank/DDBJ databases">
        <title>Genome sequence of Apiotrichum porosum DSM 27194.</title>
        <authorList>
            <person name="Aliyu H."/>
            <person name="Gorte O."/>
            <person name="Ochsenreither K."/>
        </authorList>
    </citation>
    <scope>NUCLEOTIDE SEQUENCE [LARGE SCALE GENOMIC DNA]</scope>
    <source>
        <strain evidence="3 4">DSM 27194</strain>
    </source>
</reference>
<dbReference type="Pfam" id="PF08530">
    <property type="entry name" value="PepX_C"/>
    <property type="match status" value="1"/>
</dbReference>